<organism evidence="1 2">
    <name type="scientific">Bacteroides cellulosilyticus</name>
    <dbReference type="NCBI Taxonomy" id="246787"/>
    <lineage>
        <taxon>Bacteria</taxon>
        <taxon>Pseudomonadati</taxon>
        <taxon>Bacteroidota</taxon>
        <taxon>Bacteroidia</taxon>
        <taxon>Bacteroidales</taxon>
        <taxon>Bacteroidaceae</taxon>
        <taxon>Bacteroides</taxon>
    </lineage>
</organism>
<reference evidence="1 2" key="1">
    <citation type="journal article" date="2019" name="Nat. Med.">
        <title>A library of human gut bacterial isolates paired with longitudinal multiomics data enables mechanistic microbiome research.</title>
        <authorList>
            <person name="Poyet M."/>
            <person name="Groussin M."/>
            <person name="Gibbons S.M."/>
            <person name="Avila-Pacheco J."/>
            <person name="Jiang X."/>
            <person name="Kearney S.M."/>
            <person name="Perrotta A.R."/>
            <person name="Berdy B."/>
            <person name="Zhao S."/>
            <person name="Lieberman T.D."/>
            <person name="Swanson P.K."/>
            <person name="Smith M."/>
            <person name="Roesemann S."/>
            <person name="Alexander J.E."/>
            <person name="Rich S.A."/>
            <person name="Livny J."/>
            <person name="Vlamakis H."/>
            <person name="Clish C."/>
            <person name="Bullock K."/>
            <person name="Deik A."/>
            <person name="Scott J."/>
            <person name="Pierce K.A."/>
            <person name="Xavier R.J."/>
            <person name="Alm E.J."/>
        </authorList>
    </citation>
    <scope>NUCLEOTIDE SEQUENCE [LARGE SCALE GENOMIC DNA]</scope>
    <source>
        <strain evidence="1 2">BIOML-A6</strain>
    </source>
</reference>
<dbReference type="GeneID" id="66308506"/>
<accession>A0A108T3A1</accession>
<dbReference type="EMBL" id="VVYV01000025">
    <property type="protein sequence ID" value="KAA5416713.1"/>
    <property type="molecule type" value="Genomic_DNA"/>
</dbReference>
<evidence type="ECO:0000313" key="2">
    <source>
        <dbReference type="Proteomes" id="UP000448877"/>
    </source>
</evidence>
<dbReference type="AlphaFoldDB" id="A0A108T3A1"/>
<sequence>MEDIFDIIKETFNSLWSVKKYGKTIEIVTPLFTTNDCFVSIFVTERNGRYIVTDGGWISDSYYNNFFDNDDEYYQKLFTFYKERYLINETESKSRTYYFKSTDKKELVPNIAFEMTSFISAVVSSSFIKFQDNKDSDLQKRFGSHVNNYLSSIIGVYKNDLRFNSFADDRFKDIRFNAVYVKRNRFTLMNYVTGTSEYYFRNSISRSILNFQLINKTYLKETISKRVTVVNDTAVGYLRDKFLKYLEFAETDAESDIVLWSNKRKLLEYVE</sequence>
<name>A0A108T3A1_9BACE</name>
<comment type="caution">
    <text evidence="1">The sequence shown here is derived from an EMBL/GenBank/DDBJ whole genome shotgun (WGS) entry which is preliminary data.</text>
</comment>
<evidence type="ECO:0008006" key="3">
    <source>
        <dbReference type="Google" id="ProtNLM"/>
    </source>
</evidence>
<proteinExistence type="predicted"/>
<dbReference type="RefSeq" id="WP_060408474.1">
    <property type="nucleotide sequence ID" value="NZ_CABMLT010000027.1"/>
</dbReference>
<gene>
    <name evidence="1" type="ORF">F2Y81_14740</name>
</gene>
<protein>
    <recommendedName>
        <fullName evidence="3">DUF1828 domain-containing protein</fullName>
    </recommendedName>
</protein>
<dbReference type="Proteomes" id="UP000448877">
    <property type="component" value="Unassembled WGS sequence"/>
</dbReference>
<evidence type="ECO:0000313" key="1">
    <source>
        <dbReference type="EMBL" id="KAA5416713.1"/>
    </source>
</evidence>